<evidence type="ECO:0000256" key="5">
    <source>
        <dbReference type="ARBA" id="ARBA00022490"/>
    </source>
</evidence>
<proteinExistence type="inferred from homology"/>
<feature type="coiled-coil region" evidence="8">
    <location>
        <begin position="324"/>
        <end position="358"/>
    </location>
</feature>
<keyword evidence="7" id="KW-0472">Membrane</keyword>
<dbReference type="InterPro" id="IPR015404">
    <property type="entry name" value="Vps5_C"/>
</dbReference>
<evidence type="ECO:0000256" key="3">
    <source>
        <dbReference type="ARBA" id="ARBA00010883"/>
    </source>
</evidence>
<comment type="similarity">
    <text evidence="3">Belongs to the sorting nexin family.</text>
</comment>
<evidence type="ECO:0000256" key="2">
    <source>
        <dbReference type="ARBA" id="ARBA00004496"/>
    </source>
</evidence>
<dbReference type="PANTHER" id="PTHR45949">
    <property type="entry name" value="SORTING NEXIN-4"/>
    <property type="match status" value="1"/>
</dbReference>
<gene>
    <name evidence="10" type="ORF">g.15755</name>
</gene>
<evidence type="ECO:0000256" key="4">
    <source>
        <dbReference type="ARBA" id="ARBA00022448"/>
    </source>
</evidence>
<dbReference type="Gene3D" id="3.30.1520.10">
    <property type="entry name" value="Phox-like domain"/>
    <property type="match status" value="1"/>
</dbReference>
<dbReference type="GO" id="GO:0015031">
    <property type="term" value="P:protein transport"/>
    <property type="evidence" value="ECO:0007669"/>
    <property type="project" value="TreeGrafter"/>
</dbReference>
<evidence type="ECO:0000259" key="9">
    <source>
        <dbReference type="PROSITE" id="PS50195"/>
    </source>
</evidence>
<evidence type="ECO:0000313" key="10">
    <source>
        <dbReference type="EMBL" id="JAS43743.1"/>
    </source>
</evidence>
<dbReference type="EMBL" id="GECZ01026026">
    <property type="protein sequence ID" value="JAS43743.1"/>
    <property type="molecule type" value="Transcribed_RNA"/>
</dbReference>
<dbReference type="InterPro" id="IPR027267">
    <property type="entry name" value="AH/BAR_dom_sf"/>
</dbReference>
<feature type="coiled-coil region" evidence="8">
    <location>
        <begin position="390"/>
        <end position="417"/>
    </location>
</feature>
<evidence type="ECO:0000256" key="6">
    <source>
        <dbReference type="ARBA" id="ARBA00023121"/>
    </source>
</evidence>
<dbReference type="CDD" id="cd06860">
    <property type="entry name" value="PX_SNX7_30_like"/>
    <property type="match status" value="1"/>
</dbReference>
<dbReference type="Pfam" id="PF09325">
    <property type="entry name" value="Vps5"/>
    <property type="match status" value="1"/>
</dbReference>
<evidence type="ECO:0000256" key="7">
    <source>
        <dbReference type="ARBA" id="ARBA00023136"/>
    </source>
</evidence>
<dbReference type="Gene3D" id="1.20.1270.60">
    <property type="entry name" value="Arfaptin homology (AH) domain/BAR domain"/>
    <property type="match status" value="1"/>
</dbReference>
<dbReference type="GO" id="GO:0000407">
    <property type="term" value="C:phagophore assembly site"/>
    <property type="evidence" value="ECO:0007669"/>
    <property type="project" value="TreeGrafter"/>
</dbReference>
<keyword evidence="8" id="KW-0175">Coiled coil</keyword>
<dbReference type="PANTHER" id="PTHR45949:SF2">
    <property type="entry name" value="SORTING NEXIN-4"/>
    <property type="match status" value="1"/>
</dbReference>
<evidence type="ECO:0000256" key="1">
    <source>
        <dbReference type="ARBA" id="ARBA00004184"/>
    </source>
</evidence>
<protein>
    <recommendedName>
        <fullName evidence="9">PX domain-containing protein</fullName>
    </recommendedName>
</protein>
<comment type="subcellular location">
    <subcellularLocation>
        <location evidence="2">Cytoplasm</location>
    </subcellularLocation>
    <subcellularLocation>
        <location evidence="1">Endomembrane system</location>
        <topology evidence="1">Peripheral membrane protein</topology>
    </subcellularLocation>
</comment>
<dbReference type="AlphaFoldDB" id="A0A1B6F1J7"/>
<dbReference type="SUPFAM" id="SSF64268">
    <property type="entry name" value="PX domain"/>
    <property type="match status" value="1"/>
</dbReference>
<organism evidence="10">
    <name type="scientific">Cuerna arida</name>
    <dbReference type="NCBI Taxonomy" id="1464854"/>
    <lineage>
        <taxon>Eukaryota</taxon>
        <taxon>Metazoa</taxon>
        <taxon>Ecdysozoa</taxon>
        <taxon>Arthropoda</taxon>
        <taxon>Hexapoda</taxon>
        <taxon>Insecta</taxon>
        <taxon>Pterygota</taxon>
        <taxon>Neoptera</taxon>
        <taxon>Paraneoptera</taxon>
        <taxon>Hemiptera</taxon>
        <taxon>Auchenorrhyncha</taxon>
        <taxon>Membracoidea</taxon>
        <taxon>Cicadellidae</taxon>
        <taxon>Cicadellinae</taxon>
        <taxon>Proconiini</taxon>
        <taxon>Cuerna</taxon>
    </lineage>
</organism>
<keyword evidence="4" id="KW-0813">Transport</keyword>
<sequence>MADLMENIEDSAVLEVSSENRTPISLKTESRDSITDVSNLSTSVDGSMVQSLSLESFSFSNDIDGFDSGLNGKDLQVRVDNPQKHLDTLETYITFRVTTRTSREEFSENEYVVRRRYNDFVWIRQKLIDVFPTHVVPPLPAKHSLLGQLDRYSREFVMCRMAMLHRFLNRIVSHPIFSSHPTVHLFLTAKPAEFLMHRRNSGSLIGRMTGSLQQIANSYACQKTEPEFETVKDYVETLSEKLSTLEKIGERIHKERRDHVTELNNFYPVLTSWAGIEPVLRPLLLDIGVAEETIASAQQKHLISSYQIHFSQPLKEYLLYLESINEALERRDAIQIEYELAVEELNKLKTEKDQLINSDPANTTTSFSLWKPASHQDKLEKLSLSIPKLLKTVEANQDKMEIANENLRADMERWSVEKKVDLKRILIKMADQHMQYYQECLDAWEKVMPTLKETSNQNNVTTLS</sequence>
<evidence type="ECO:0000256" key="8">
    <source>
        <dbReference type="SAM" id="Coils"/>
    </source>
</evidence>
<dbReference type="GO" id="GO:0034727">
    <property type="term" value="P:piecemeal microautophagy of the nucleus"/>
    <property type="evidence" value="ECO:0007669"/>
    <property type="project" value="TreeGrafter"/>
</dbReference>
<dbReference type="SUPFAM" id="SSF103657">
    <property type="entry name" value="BAR/IMD domain-like"/>
    <property type="match status" value="1"/>
</dbReference>
<accession>A0A1B6F1J7</accession>
<dbReference type="GO" id="GO:0035091">
    <property type="term" value="F:phosphatidylinositol binding"/>
    <property type="evidence" value="ECO:0007669"/>
    <property type="project" value="InterPro"/>
</dbReference>
<dbReference type="GO" id="GO:0000422">
    <property type="term" value="P:autophagy of mitochondrion"/>
    <property type="evidence" value="ECO:0007669"/>
    <property type="project" value="TreeGrafter"/>
</dbReference>
<dbReference type="Pfam" id="PF00787">
    <property type="entry name" value="PX"/>
    <property type="match status" value="1"/>
</dbReference>
<name>A0A1B6F1J7_9HEMI</name>
<dbReference type="GO" id="GO:0032456">
    <property type="term" value="P:endocytic recycling"/>
    <property type="evidence" value="ECO:0007669"/>
    <property type="project" value="TreeGrafter"/>
</dbReference>
<keyword evidence="6" id="KW-0446">Lipid-binding</keyword>
<dbReference type="PROSITE" id="PS50195">
    <property type="entry name" value="PX"/>
    <property type="match status" value="1"/>
</dbReference>
<reference evidence="10" key="1">
    <citation type="submission" date="2015-11" db="EMBL/GenBank/DDBJ databases">
        <title>De novo transcriptome assembly of four potential Pierce s Disease insect vectors from Arizona vineyards.</title>
        <authorList>
            <person name="Tassone E.E."/>
        </authorList>
    </citation>
    <scope>NUCLEOTIDE SEQUENCE</scope>
</reference>
<dbReference type="InterPro" id="IPR001683">
    <property type="entry name" value="PX_dom"/>
</dbReference>
<feature type="domain" description="PX" evidence="9">
    <location>
        <begin position="73"/>
        <end position="194"/>
    </location>
</feature>
<dbReference type="InterPro" id="IPR036871">
    <property type="entry name" value="PX_dom_sf"/>
</dbReference>
<dbReference type="GO" id="GO:0005769">
    <property type="term" value="C:early endosome"/>
    <property type="evidence" value="ECO:0007669"/>
    <property type="project" value="TreeGrafter"/>
</dbReference>
<keyword evidence="5" id="KW-0963">Cytoplasm</keyword>
<dbReference type="SMART" id="SM00312">
    <property type="entry name" value="PX"/>
    <property type="match status" value="1"/>
</dbReference>
<dbReference type="GO" id="GO:0061709">
    <property type="term" value="P:reticulophagy"/>
    <property type="evidence" value="ECO:0007669"/>
    <property type="project" value="TreeGrafter"/>
</dbReference>